<gene>
    <name evidence="1" type="ORF">COX21_00450</name>
</gene>
<accession>A0A2G9ZP17</accession>
<name>A0A2G9ZP17_9BACT</name>
<sequence>MKFLTILFLLSFVTVKSYPDVAKKQPQTRIKTFHYLPTAKCLGEGQKLFSILSQTAERTKDVLISFTNLDKRIIYAELPRPKPPLQPP</sequence>
<proteinExistence type="predicted"/>
<comment type="caution">
    <text evidence="1">The sequence shown here is derived from an EMBL/GenBank/DDBJ whole genome shotgun (WGS) entry which is preliminary data.</text>
</comment>
<evidence type="ECO:0000313" key="2">
    <source>
        <dbReference type="Proteomes" id="UP000231408"/>
    </source>
</evidence>
<dbReference type="Proteomes" id="UP000231408">
    <property type="component" value="Unassembled WGS sequence"/>
</dbReference>
<evidence type="ECO:0000313" key="1">
    <source>
        <dbReference type="EMBL" id="PIP34884.1"/>
    </source>
</evidence>
<protein>
    <submittedName>
        <fullName evidence="1">Uncharacterized protein</fullName>
    </submittedName>
</protein>
<dbReference type="EMBL" id="PCSE01000013">
    <property type="protein sequence ID" value="PIP34884.1"/>
    <property type="molecule type" value="Genomic_DNA"/>
</dbReference>
<dbReference type="AlphaFoldDB" id="A0A2G9ZP17"/>
<reference evidence="1 2" key="1">
    <citation type="submission" date="2017-09" db="EMBL/GenBank/DDBJ databases">
        <title>Depth-based differentiation of microbial function through sediment-hosted aquifers and enrichment of novel symbionts in the deep terrestrial subsurface.</title>
        <authorList>
            <person name="Probst A.J."/>
            <person name="Ladd B."/>
            <person name="Jarett J.K."/>
            <person name="Geller-Mcgrath D.E."/>
            <person name="Sieber C.M."/>
            <person name="Emerson J.B."/>
            <person name="Anantharaman K."/>
            <person name="Thomas B.C."/>
            <person name="Malmstrom R."/>
            <person name="Stieglmeier M."/>
            <person name="Klingl A."/>
            <person name="Woyke T."/>
            <person name="Ryan C.M."/>
            <person name="Banfield J.F."/>
        </authorList>
    </citation>
    <scope>NUCLEOTIDE SEQUENCE [LARGE SCALE GENOMIC DNA]</scope>
    <source>
        <strain evidence="1">CG23_combo_of_CG06-09_8_20_14_all_41_10</strain>
    </source>
</reference>
<organism evidence="1 2">
    <name type="scientific">Candidatus Falkowbacteria bacterium CG23_combo_of_CG06-09_8_20_14_all_41_10</name>
    <dbReference type="NCBI Taxonomy" id="1974571"/>
    <lineage>
        <taxon>Bacteria</taxon>
        <taxon>Candidatus Falkowiibacteriota</taxon>
    </lineage>
</organism>